<comment type="caution">
    <text evidence="3">The sequence shown here is derived from an EMBL/GenBank/DDBJ whole genome shotgun (WGS) entry which is preliminary data.</text>
</comment>
<evidence type="ECO:0000259" key="2">
    <source>
        <dbReference type="Pfam" id="PF13670"/>
    </source>
</evidence>
<dbReference type="Proteomes" id="UP000620046">
    <property type="component" value="Unassembled WGS sequence"/>
</dbReference>
<keyword evidence="4" id="KW-1185">Reference proteome</keyword>
<accession>A0ABQ1FNQ7</accession>
<feature type="chain" id="PRO_5047006508" description="PepSY domain-containing protein" evidence="1">
    <location>
        <begin position="40"/>
        <end position="158"/>
    </location>
</feature>
<proteinExistence type="predicted"/>
<evidence type="ECO:0000256" key="1">
    <source>
        <dbReference type="SAM" id="SignalP"/>
    </source>
</evidence>
<dbReference type="EMBL" id="BMJA01000001">
    <property type="protein sequence ID" value="GGA21995.1"/>
    <property type="molecule type" value="Genomic_DNA"/>
</dbReference>
<protein>
    <recommendedName>
        <fullName evidence="2">PepSY domain-containing protein</fullName>
    </recommendedName>
</protein>
<feature type="domain" description="PepSY" evidence="2">
    <location>
        <begin position="26"/>
        <end position="95"/>
    </location>
</feature>
<feature type="signal peptide" evidence="1">
    <location>
        <begin position="1"/>
        <end position="39"/>
    </location>
</feature>
<reference evidence="4" key="1">
    <citation type="journal article" date="2019" name="Int. J. Syst. Evol. Microbiol.">
        <title>The Global Catalogue of Microorganisms (GCM) 10K type strain sequencing project: providing services to taxonomists for standard genome sequencing and annotation.</title>
        <authorList>
            <consortium name="The Broad Institute Genomics Platform"/>
            <consortium name="The Broad Institute Genome Sequencing Center for Infectious Disease"/>
            <person name="Wu L."/>
            <person name="Ma J."/>
        </authorList>
    </citation>
    <scope>NUCLEOTIDE SEQUENCE [LARGE SCALE GENOMIC DNA]</scope>
    <source>
        <strain evidence="4">CGMCC 1.15439</strain>
    </source>
</reference>
<dbReference type="InterPro" id="IPR025711">
    <property type="entry name" value="PepSY"/>
</dbReference>
<dbReference type="Pfam" id="PF13670">
    <property type="entry name" value="PepSY_2"/>
    <property type="match status" value="1"/>
</dbReference>
<evidence type="ECO:0000313" key="4">
    <source>
        <dbReference type="Proteomes" id="UP000620046"/>
    </source>
</evidence>
<sequence>MIAGDQDSQAITGSEGKSVKKIASLTMALALGCAGVAMAQDERALTQQQIVTQLTQQGYTDVHDVDFRDGVWTARARSGDGSHVKLRVDPLTGQAYPNKQVSRMNEKDVRAMLSSEGFTQVHDVDFTHGVWTAEAKNNAGVRVSLQIDADSGRIIGTN</sequence>
<name>A0ABQ1FNQ7_9GAMM</name>
<gene>
    <name evidence="3" type="ORF">GCM10010981_07680</name>
</gene>
<keyword evidence="1" id="KW-0732">Signal</keyword>
<evidence type="ECO:0000313" key="3">
    <source>
        <dbReference type="EMBL" id="GGA21995.1"/>
    </source>
</evidence>
<organism evidence="3 4">
    <name type="scientific">Dyella nitratireducens</name>
    <dbReference type="NCBI Taxonomy" id="1849580"/>
    <lineage>
        <taxon>Bacteria</taxon>
        <taxon>Pseudomonadati</taxon>
        <taxon>Pseudomonadota</taxon>
        <taxon>Gammaproteobacteria</taxon>
        <taxon>Lysobacterales</taxon>
        <taxon>Rhodanobacteraceae</taxon>
        <taxon>Dyella</taxon>
    </lineage>
</organism>